<protein>
    <recommendedName>
        <fullName evidence="6">Kinesin motor domain-containing protein</fullName>
    </recommendedName>
</protein>
<dbReference type="GO" id="GO:0008017">
    <property type="term" value="F:microtubule binding"/>
    <property type="evidence" value="ECO:0007669"/>
    <property type="project" value="InterPro"/>
</dbReference>
<keyword evidence="3" id="KW-0547">Nucleotide-binding</keyword>
<evidence type="ECO:0000256" key="3">
    <source>
        <dbReference type="PROSITE-ProRule" id="PRU00283"/>
    </source>
</evidence>
<evidence type="ECO:0000256" key="1">
    <source>
        <dbReference type="ARBA" id="ARBA00023054"/>
    </source>
</evidence>
<dbReference type="Proteomes" id="UP001165065">
    <property type="component" value="Unassembled WGS sequence"/>
</dbReference>
<evidence type="ECO:0000256" key="5">
    <source>
        <dbReference type="SAM" id="MobiDB-lite"/>
    </source>
</evidence>
<feature type="region of interest" description="Disordered" evidence="5">
    <location>
        <begin position="884"/>
        <end position="916"/>
    </location>
</feature>
<feature type="compositionally biased region" description="Gly residues" evidence="5">
    <location>
        <begin position="1108"/>
        <end position="1132"/>
    </location>
</feature>
<name>A0A9W7GLZ3_9STRA</name>
<feature type="compositionally biased region" description="Low complexity" evidence="5">
    <location>
        <begin position="1133"/>
        <end position="1142"/>
    </location>
</feature>
<feature type="coiled-coil region" evidence="4">
    <location>
        <begin position="391"/>
        <end position="432"/>
    </location>
</feature>
<dbReference type="OrthoDB" id="3176171at2759"/>
<feature type="region of interest" description="Disordered" evidence="5">
    <location>
        <begin position="1"/>
        <end position="42"/>
    </location>
</feature>
<dbReference type="GO" id="GO:0007018">
    <property type="term" value="P:microtubule-based movement"/>
    <property type="evidence" value="ECO:0007669"/>
    <property type="project" value="InterPro"/>
</dbReference>
<gene>
    <name evidence="7" type="ORF">TrCOL_g2478</name>
</gene>
<feature type="domain" description="Kinesin motor" evidence="6">
    <location>
        <begin position="51"/>
        <end position="386"/>
    </location>
</feature>
<feature type="coiled-coil region" evidence="4">
    <location>
        <begin position="1075"/>
        <end position="1102"/>
    </location>
</feature>
<feature type="compositionally biased region" description="Basic and acidic residues" evidence="5">
    <location>
        <begin position="976"/>
        <end position="995"/>
    </location>
</feature>
<dbReference type="PROSITE" id="PS50067">
    <property type="entry name" value="KINESIN_MOTOR_2"/>
    <property type="match status" value="1"/>
</dbReference>
<feature type="coiled-coil region" evidence="4">
    <location>
        <begin position="569"/>
        <end position="596"/>
    </location>
</feature>
<dbReference type="SUPFAM" id="SSF52540">
    <property type="entry name" value="P-loop containing nucleoside triphosphate hydrolases"/>
    <property type="match status" value="1"/>
</dbReference>
<evidence type="ECO:0000313" key="7">
    <source>
        <dbReference type="EMBL" id="GMI46793.1"/>
    </source>
</evidence>
<dbReference type="PANTHER" id="PTHR47968">
    <property type="entry name" value="CENTROMERE PROTEIN E"/>
    <property type="match status" value="1"/>
</dbReference>
<dbReference type="SMART" id="SM00129">
    <property type="entry name" value="KISc"/>
    <property type="match status" value="1"/>
</dbReference>
<feature type="region of interest" description="Disordered" evidence="5">
    <location>
        <begin position="976"/>
        <end position="1028"/>
    </location>
</feature>
<evidence type="ECO:0000313" key="8">
    <source>
        <dbReference type="Proteomes" id="UP001165065"/>
    </source>
</evidence>
<dbReference type="PRINTS" id="PR00380">
    <property type="entry name" value="KINESINHEAVY"/>
</dbReference>
<dbReference type="EMBL" id="BRYA01000313">
    <property type="protein sequence ID" value="GMI46793.1"/>
    <property type="molecule type" value="Genomic_DNA"/>
</dbReference>
<dbReference type="InterPro" id="IPR027417">
    <property type="entry name" value="P-loop_NTPase"/>
</dbReference>
<dbReference type="InterPro" id="IPR027640">
    <property type="entry name" value="Kinesin-like_fam"/>
</dbReference>
<dbReference type="Pfam" id="PF00225">
    <property type="entry name" value="Kinesin"/>
    <property type="match status" value="1"/>
</dbReference>
<evidence type="ECO:0000256" key="2">
    <source>
        <dbReference type="ARBA" id="ARBA00023175"/>
    </source>
</evidence>
<feature type="coiled-coil region" evidence="4">
    <location>
        <begin position="754"/>
        <end position="788"/>
    </location>
</feature>
<proteinExistence type="inferred from homology"/>
<dbReference type="GO" id="GO:0005524">
    <property type="term" value="F:ATP binding"/>
    <property type="evidence" value="ECO:0007669"/>
    <property type="project" value="UniProtKB-UniRule"/>
</dbReference>
<feature type="region of interest" description="Disordered" evidence="5">
    <location>
        <begin position="1108"/>
        <end position="1151"/>
    </location>
</feature>
<keyword evidence="8" id="KW-1185">Reference proteome</keyword>
<dbReference type="InterPro" id="IPR036961">
    <property type="entry name" value="Kinesin_motor_dom_sf"/>
</dbReference>
<feature type="binding site" evidence="3">
    <location>
        <begin position="143"/>
        <end position="150"/>
    </location>
    <ligand>
        <name>ATP</name>
        <dbReference type="ChEBI" id="CHEBI:30616"/>
    </ligand>
</feature>
<sequence>MSNLPALGASSGVPPPPPNSRRSSAPAAYQKPWVANPSHEDHNKDVNVSATVQVFCRFRPTKTDIASKSEKNDLPSDAAFVLDVDSNSVQSRPSTMFPDGGGRTFHFDRVFPPSAQQSSVYESVEDVVKGVMMGFNGTIMMYGQTSSGKTHSMEGVMTEDLSNPNRGICPRSISTLFSCISESSADMEFTIKLTFVEIYCEKIRDLLEPLSNNIRIKELPSGELVLSGVTEVYVTCEQEVYSVMHTGKANRATAPTLMNAESSRSHSLFMITVEQRDTKTERIVRARLVLGDLAGSERIKKTQVRGVRLDEAKMINRSLTTLGMVINSLTDGSKHVPYRDSKLTRVLQESLGGNSRTALIVCCAPEKDHGQETISTLRFGERASRIKNKIVRNEELSVSELKELLDKANDEIVMLKGVIVKLEEEREKKKSNKKSSTPVNSAAATQYQFLKIDDDDQSTRDLLREVDDIGLEGDEILTSRLSETSVEEKAEVLGRQVTVLKQQLKKQRLMQIQAFQTQKELEGEIETLRQDAAKGAVKDVVDEAIEDDDDAETVLTVDSLATRDKLMELEGVEVALNRERTEHEKAKATVLALQETLLALAGEKVKESHTSTPGKPKSKKSHRFDLHNVLTGGDGEAMVDSPMAERTPIFDYSEAPSMTDVGVSTNHVTFEEKSMMTDSGFDYEAEVSRLGEEVERLIEEKAVMAAEKESSESVLMGEVENLKLAVTEMEGTGEERKEGLARLELESVEMKKAVETLGIERDSIKESLDEAREEIDIARAELGAVKVENERLEVHISSLMECQREKEDENALLEISSVELKGTMEVMEREEKKREREVRRLQGLLDKMEVESKERMSEFEDIISGNEERIAELTKELGEARKEAALKAKKQGGDGGDEAPGQLGQLKSLSSELQSMIDDEIEELETELEEAENNALKANRELKAVRDELVSVKSEAFETEKELRKEISALRKRVEYHNDREERAKESVEKRRSSRGEFWSPSRTFSGDHGQEPPFSGSRGGTPGEDETLESLKAELDLLEHQYHNNLDAHALVLETKEEVLRSLLKQNASLTMDRSALQRTAEQQQARIETLTEAMQAMQKAQHLIGRGGVVRGGGGRSGGGLRGGRGGGVGSPTVSPSGAGAIKKPPSTN</sequence>
<reference evidence="8" key="1">
    <citation type="journal article" date="2023" name="Commun. Biol.">
        <title>Genome analysis of Parmales, the sister group of diatoms, reveals the evolutionary specialization of diatoms from phago-mixotrophs to photoautotrophs.</title>
        <authorList>
            <person name="Ban H."/>
            <person name="Sato S."/>
            <person name="Yoshikawa S."/>
            <person name="Yamada K."/>
            <person name="Nakamura Y."/>
            <person name="Ichinomiya M."/>
            <person name="Sato N."/>
            <person name="Blanc-Mathieu R."/>
            <person name="Endo H."/>
            <person name="Kuwata A."/>
            <person name="Ogata H."/>
        </authorList>
    </citation>
    <scope>NUCLEOTIDE SEQUENCE [LARGE SCALE GENOMIC DNA]</scope>
</reference>
<dbReference type="Gene3D" id="3.40.850.10">
    <property type="entry name" value="Kinesin motor domain"/>
    <property type="match status" value="1"/>
</dbReference>
<evidence type="ECO:0000259" key="6">
    <source>
        <dbReference type="PROSITE" id="PS50067"/>
    </source>
</evidence>
<keyword evidence="2 3" id="KW-0505">Motor protein</keyword>
<organism evidence="7 8">
    <name type="scientific">Triparma columacea</name>
    <dbReference type="NCBI Taxonomy" id="722753"/>
    <lineage>
        <taxon>Eukaryota</taxon>
        <taxon>Sar</taxon>
        <taxon>Stramenopiles</taxon>
        <taxon>Ochrophyta</taxon>
        <taxon>Bolidophyceae</taxon>
        <taxon>Parmales</taxon>
        <taxon>Triparmaceae</taxon>
        <taxon>Triparma</taxon>
    </lineage>
</organism>
<dbReference type="PANTHER" id="PTHR47968:SF75">
    <property type="entry name" value="CENTROMERE-ASSOCIATED PROTEIN E"/>
    <property type="match status" value="1"/>
</dbReference>
<comment type="similarity">
    <text evidence="3">Belongs to the TRAFAC class myosin-kinesin ATPase superfamily. Kinesin family.</text>
</comment>
<evidence type="ECO:0000256" key="4">
    <source>
        <dbReference type="SAM" id="Coils"/>
    </source>
</evidence>
<feature type="compositionally biased region" description="Low complexity" evidence="5">
    <location>
        <begin position="1"/>
        <end position="12"/>
    </location>
</feature>
<accession>A0A9W7GLZ3</accession>
<dbReference type="GO" id="GO:0003777">
    <property type="term" value="F:microtubule motor activity"/>
    <property type="evidence" value="ECO:0007669"/>
    <property type="project" value="InterPro"/>
</dbReference>
<comment type="caution">
    <text evidence="7">The sequence shown here is derived from an EMBL/GenBank/DDBJ whole genome shotgun (WGS) entry which is preliminary data.</text>
</comment>
<keyword evidence="1 4" id="KW-0175">Coiled coil</keyword>
<dbReference type="InterPro" id="IPR001752">
    <property type="entry name" value="Kinesin_motor_dom"/>
</dbReference>
<dbReference type="AlphaFoldDB" id="A0A9W7GLZ3"/>
<keyword evidence="3" id="KW-0067">ATP-binding</keyword>
<feature type="compositionally biased region" description="Polar residues" evidence="5">
    <location>
        <begin position="905"/>
        <end position="914"/>
    </location>
</feature>